<name>A0ABP0YIX1_9ROSI</name>
<evidence type="ECO:0000313" key="1">
    <source>
        <dbReference type="EMBL" id="CAK9320334.1"/>
    </source>
</evidence>
<keyword evidence="2" id="KW-1185">Reference proteome</keyword>
<dbReference type="Proteomes" id="UP001642487">
    <property type="component" value="Chromosome 4"/>
</dbReference>
<accession>A0ABP0YIX1</accession>
<gene>
    <name evidence="1" type="ORF">CITCOLO1_LOCUS12382</name>
</gene>
<sequence length="70" mass="7833">MDESQNFTNDVSSILKMISTHVTTAFVGFMQPHFSSFLLAFFSRSCREVPVSSSLSGHLQKLCVLLKYGE</sequence>
<dbReference type="EMBL" id="OZ021738">
    <property type="protein sequence ID" value="CAK9320334.1"/>
    <property type="molecule type" value="Genomic_DNA"/>
</dbReference>
<evidence type="ECO:0000313" key="2">
    <source>
        <dbReference type="Proteomes" id="UP001642487"/>
    </source>
</evidence>
<reference evidence="1 2" key="1">
    <citation type="submission" date="2024-03" db="EMBL/GenBank/DDBJ databases">
        <authorList>
            <person name="Gkanogiannis A."/>
            <person name="Becerra Lopez-Lavalle L."/>
        </authorList>
    </citation>
    <scope>NUCLEOTIDE SEQUENCE [LARGE SCALE GENOMIC DNA]</scope>
</reference>
<proteinExistence type="predicted"/>
<protein>
    <submittedName>
        <fullName evidence="1">Uncharacterized protein</fullName>
    </submittedName>
</protein>
<organism evidence="1 2">
    <name type="scientific">Citrullus colocynthis</name>
    <name type="common">colocynth</name>
    <dbReference type="NCBI Taxonomy" id="252529"/>
    <lineage>
        <taxon>Eukaryota</taxon>
        <taxon>Viridiplantae</taxon>
        <taxon>Streptophyta</taxon>
        <taxon>Embryophyta</taxon>
        <taxon>Tracheophyta</taxon>
        <taxon>Spermatophyta</taxon>
        <taxon>Magnoliopsida</taxon>
        <taxon>eudicotyledons</taxon>
        <taxon>Gunneridae</taxon>
        <taxon>Pentapetalae</taxon>
        <taxon>rosids</taxon>
        <taxon>fabids</taxon>
        <taxon>Cucurbitales</taxon>
        <taxon>Cucurbitaceae</taxon>
        <taxon>Benincaseae</taxon>
        <taxon>Citrullus</taxon>
    </lineage>
</organism>